<dbReference type="VEuPathDB" id="VectorBase:RPRC013888"/>
<dbReference type="PANTHER" id="PTHR45749">
    <property type="match status" value="1"/>
</dbReference>
<evidence type="ECO:0000313" key="1">
    <source>
        <dbReference type="EnsemblMetazoa" id="RPRC013888-PA"/>
    </source>
</evidence>
<accession>T1IC68</accession>
<sequence length="319" mass="37221">LAMNSVQYLKEVQFTTLSNEEKLQIKNAGRPMPIFIVEKSEVKAKESRTFIRRIHTSDIYKKNEWICACELTRAFYCFPCILYGDRMRPNTPWIHTGIDDVKHLFEKIRKHEVNIDHMNCVLELQNLFSNYVDLSKQYKESKCSHNEQVNENRVILKKLIDCVKFYTTLELNLQQSDQNSINVYDKLIDFVVDLDYALKHHITMNPSFKSSINTLQSEILCSIDEVCREEIIERIRNSQFISFECDCVVDVSGNHSVKLVLIIRYIHDGALCEHFWCFLNPRNWIAECIADCILGQLDPLIGHTPEKLISQSYDGGNIM</sequence>
<dbReference type="InParanoid" id="T1IC68"/>
<dbReference type="Proteomes" id="UP000015103">
    <property type="component" value="Unassembled WGS sequence"/>
</dbReference>
<protein>
    <submittedName>
        <fullName evidence="1">DUF4371 domain-containing protein</fullName>
    </submittedName>
</protein>
<proteinExistence type="predicted"/>
<organism evidence="1 2">
    <name type="scientific">Rhodnius prolixus</name>
    <name type="common">Triatomid bug</name>
    <dbReference type="NCBI Taxonomy" id="13249"/>
    <lineage>
        <taxon>Eukaryota</taxon>
        <taxon>Metazoa</taxon>
        <taxon>Ecdysozoa</taxon>
        <taxon>Arthropoda</taxon>
        <taxon>Hexapoda</taxon>
        <taxon>Insecta</taxon>
        <taxon>Pterygota</taxon>
        <taxon>Neoptera</taxon>
        <taxon>Paraneoptera</taxon>
        <taxon>Hemiptera</taxon>
        <taxon>Heteroptera</taxon>
        <taxon>Panheteroptera</taxon>
        <taxon>Cimicomorpha</taxon>
        <taxon>Reduviidae</taxon>
        <taxon>Triatominae</taxon>
        <taxon>Rhodnius</taxon>
    </lineage>
</organism>
<evidence type="ECO:0000313" key="2">
    <source>
        <dbReference type="Proteomes" id="UP000015103"/>
    </source>
</evidence>
<dbReference type="HOGENOM" id="CLU_873126_0_0_1"/>
<dbReference type="PANTHER" id="PTHR45749:SF28">
    <property type="entry name" value="ZINC FINGER MYM-TYPE PROTEIN 1-LIKE-RELATED"/>
    <property type="match status" value="1"/>
</dbReference>
<dbReference type="eggNOG" id="ENOG502R6J9">
    <property type="taxonomic scope" value="Eukaryota"/>
</dbReference>
<name>T1IC68_RHOPR</name>
<reference evidence="1" key="1">
    <citation type="submission" date="2015-05" db="UniProtKB">
        <authorList>
            <consortium name="EnsemblMetazoa"/>
        </authorList>
    </citation>
    <scope>IDENTIFICATION</scope>
</reference>
<dbReference type="AlphaFoldDB" id="T1IC68"/>
<dbReference type="OMA" id="NEWICAC"/>
<dbReference type="EMBL" id="ACPB03019230">
    <property type="status" value="NOT_ANNOTATED_CDS"/>
    <property type="molecule type" value="Genomic_DNA"/>
</dbReference>
<keyword evidence="2" id="KW-1185">Reference proteome</keyword>
<dbReference type="EnsemblMetazoa" id="RPRC013888-RA">
    <property type="protein sequence ID" value="RPRC013888-PA"/>
    <property type="gene ID" value="RPRC013888"/>
</dbReference>